<dbReference type="CDD" id="cd02148">
    <property type="entry name" value="RutE-like"/>
    <property type="match status" value="1"/>
</dbReference>
<dbReference type="Proteomes" id="UP000255066">
    <property type="component" value="Unassembled WGS sequence"/>
</dbReference>
<dbReference type="GO" id="GO:0016491">
    <property type="term" value="F:oxidoreductase activity"/>
    <property type="evidence" value="ECO:0007669"/>
    <property type="project" value="UniProtKB-UniRule"/>
</dbReference>
<comment type="similarity">
    <text evidence="5">Belongs to the nitroreductase family. HadB/RutE subfamily.</text>
</comment>
<dbReference type="InterPro" id="IPR023936">
    <property type="entry name" value="RutE-like"/>
</dbReference>
<evidence type="ECO:0000259" key="6">
    <source>
        <dbReference type="Pfam" id="PF00881"/>
    </source>
</evidence>
<reference evidence="7 9" key="1">
    <citation type="submission" date="2015-11" db="EMBL/GenBank/DDBJ databases">
        <title>Genomic analysis of 38 Legionella species identifies large and diverse effector repertoires.</title>
        <authorList>
            <person name="Burstein D."/>
            <person name="Amaro F."/>
            <person name="Zusman T."/>
            <person name="Lifshitz Z."/>
            <person name="Cohen O."/>
            <person name="Gilbert J.A."/>
            <person name="Pupko T."/>
            <person name="Shuman H.A."/>
            <person name="Segal G."/>
        </authorList>
    </citation>
    <scope>NUCLEOTIDE SEQUENCE [LARGE SCALE GENOMIC DNA]</scope>
    <source>
        <strain evidence="7 9">CDC#1407-AL-14</strain>
    </source>
</reference>
<dbReference type="SUPFAM" id="SSF55469">
    <property type="entry name" value="FMN-dependent nitroreductase-like"/>
    <property type="match status" value="1"/>
</dbReference>
<dbReference type="Proteomes" id="UP000054735">
    <property type="component" value="Unassembled WGS sequence"/>
</dbReference>
<evidence type="ECO:0000313" key="9">
    <source>
        <dbReference type="Proteomes" id="UP000054735"/>
    </source>
</evidence>
<dbReference type="InterPro" id="IPR029479">
    <property type="entry name" value="Nitroreductase"/>
</dbReference>
<sequence>MLNPITHNATIEETLTRDSIGSLSSEALRQLFLDARTHHFWQDRPVSDLILRKLFDLVKWAPTCVNGSPARILFIKSPLEKAKLLPCLMEKNVEKTRLAPVTAIIAYDLAWFEYLDALSPHFDYKPMFESNTALSEATAFRSGSLQGAYLIMAARALGLDVGPMSGFNSEMVDEIFFKGTNWRTNFLCNLGYGDKSKLHPRAPRLKFEEACQII</sequence>
<accession>A0A378I9V6</accession>
<dbReference type="PANTHER" id="PTHR43543">
    <property type="entry name" value="MALONIC SEMIALDEHYDE REDUCTASE RUTE-RELATED"/>
    <property type="match status" value="1"/>
</dbReference>
<evidence type="ECO:0000256" key="3">
    <source>
        <dbReference type="ARBA" id="ARBA00022857"/>
    </source>
</evidence>
<evidence type="ECO:0000313" key="8">
    <source>
        <dbReference type="EMBL" id="STX31997.1"/>
    </source>
</evidence>
<dbReference type="AlphaFoldDB" id="A0A378I9V6"/>
<dbReference type="Pfam" id="PF00881">
    <property type="entry name" value="Nitroreductase"/>
    <property type="match status" value="1"/>
</dbReference>
<proteinExistence type="inferred from homology"/>
<name>A0A378I9V6_9GAMM</name>
<evidence type="ECO:0000313" key="10">
    <source>
        <dbReference type="Proteomes" id="UP000255066"/>
    </source>
</evidence>
<keyword evidence="5" id="KW-0520">NAD</keyword>
<reference evidence="8 10" key="2">
    <citation type="submission" date="2018-06" db="EMBL/GenBank/DDBJ databases">
        <authorList>
            <consortium name="Pathogen Informatics"/>
            <person name="Doyle S."/>
        </authorList>
    </citation>
    <scope>NUCLEOTIDE SEQUENCE [LARGE SCALE GENOMIC DNA]</scope>
    <source>
        <strain evidence="8 10">NCTC12437</strain>
    </source>
</reference>
<dbReference type="EC" id="1.-.-.-" evidence="5"/>
<keyword evidence="3 5" id="KW-0521">NADP</keyword>
<keyword evidence="2 5" id="KW-0288">FMN</keyword>
<dbReference type="RefSeq" id="WP_083503134.1">
    <property type="nucleotide sequence ID" value="NZ_CAAAHV010000040.1"/>
</dbReference>
<gene>
    <name evidence="8" type="primary">rutE</name>
    <name evidence="7" type="ORF">Lbir_1885</name>
    <name evidence="8" type="ORF">NCTC12437_01774</name>
</gene>
<keyword evidence="4 5" id="KW-0560">Oxidoreductase</keyword>
<evidence type="ECO:0000256" key="2">
    <source>
        <dbReference type="ARBA" id="ARBA00022643"/>
    </source>
</evidence>
<dbReference type="HAMAP" id="MF_01204">
    <property type="entry name" value="Oxidoreductase_RutE_HadB"/>
    <property type="match status" value="1"/>
</dbReference>
<dbReference type="PANTHER" id="PTHR43543:SF1">
    <property type="entry name" value="MALONIC SEMIALDEHYDE REDUCTASE RUTE-RELATED"/>
    <property type="match status" value="1"/>
</dbReference>
<keyword evidence="1 5" id="KW-0285">Flavoprotein</keyword>
<dbReference type="EMBL" id="UGNW01000001">
    <property type="protein sequence ID" value="STX31997.1"/>
    <property type="molecule type" value="Genomic_DNA"/>
</dbReference>
<dbReference type="NCBIfam" id="NF003768">
    <property type="entry name" value="PRK05365.1"/>
    <property type="match status" value="1"/>
</dbReference>
<evidence type="ECO:0000313" key="7">
    <source>
        <dbReference type="EMBL" id="KTC70110.1"/>
    </source>
</evidence>
<evidence type="ECO:0000256" key="4">
    <source>
        <dbReference type="ARBA" id="ARBA00023002"/>
    </source>
</evidence>
<dbReference type="InterPro" id="IPR050461">
    <property type="entry name" value="Nitroreductase_HadB/RutE"/>
</dbReference>
<organism evidence="8 10">
    <name type="scientific">Legionella birminghamensis</name>
    <dbReference type="NCBI Taxonomy" id="28083"/>
    <lineage>
        <taxon>Bacteria</taxon>
        <taxon>Pseudomonadati</taxon>
        <taxon>Pseudomonadota</taxon>
        <taxon>Gammaproteobacteria</taxon>
        <taxon>Legionellales</taxon>
        <taxon>Legionellaceae</taxon>
        <taxon>Legionella</taxon>
    </lineage>
</organism>
<dbReference type="STRING" id="28083.Lbir_1885"/>
<evidence type="ECO:0000256" key="1">
    <source>
        <dbReference type="ARBA" id="ARBA00022630"/>
    </source>
</evidence>
<dbReference type="OrthoDB" id="9784375at2"/>
<evidence type="ECO:0000256" key="5">
    <source>
        <dbReference type="HAMAP-Rule" id="MF_01204"/>
    </source>
</evidence>
<dbReference type="InterPro" id="IPR000415">
    <property type="entry name" value="Nitroreductase-like"/>
</dbReference>
<protein>
    <recommendedName>
        <fullName evidence="5">Putative NADH dehydrogenase/NAD(P)H nitroreductase Lbir_1885</fullName>
        <ecNumber evidence="5">1.-.-.-</ecNumber>
    </recommendedName>
</protein>
<feature type="domain" description="Nitroreductase" evidence="6">
    <location>
        <begin position="41"/>
        <end position="192"/>
    </location>
</feature>
<dbReference type="EMBL" id="LNXT01000031">
    <property type="protein sequence ID" value="KTC70110.1"/>
    <property type="molecule type" value="Genomic_DNA"/>
</dbReference>
<dbReference type="Gene3D" id="3.40.109.10">
    <property type="entry name" value="NADH Oxidase"/>
    <property type="match status" value="1"/>
</dbReference>
<keyword evidence="9" id="KW-1185">Reference proteome</keyword>
<comment type="cofactor">
    <cofactor evidence="5">
        <name>FMN</name>
        <dbReference type="ChEBI" id="CHEBI:58210"/>
    </cofactor>
</comment>